<dbReference type="PROSITE" id="PS50172">
    <property type="entry name" value="BRCT"/>
    <property type="match status" value="1"/>
</dbReference>
<evidence type="ECO:0000256" key="1">
    <source>
        <dbReference type="SAM" id="MobiDB-lite"/>
    </source>
</evidence>
<feature type="compositionally biased region" description="Acidic residues" evidence="1">
    <location>
        <begin position="426"/>
        <end position="438"/>
    </location>
</feature>
<feature type="domain" description="BRCT" evidence="2">
    <location>
        <begin position="37"/>
        <end position="132"/>
    </location>
</feature>
<protein>
    <submittedName>
        <fullName evidence="4">A641e0ef-6667-49e0-85f3-6d6de953918b</fullName>
    </submittedName>
</protein>
<feature type="compositionally biased region" description="Acidic residues" evidence="1">
    <location>
        <begin position="373"/>
        <end position="384"/>
    </location>
</feature>
<feature type="region of interest" description="Disordered" evidence="1">
    <location>
        <begin position="1"/>
        <end position="33"/>
    </location>
</feature>
<feature type="region of interest" description="Disordered" evidence="1">
    <location>
        <begin position="325"/>
        <end position="478"/>
    </location>
</feature>
<keyword evidence="5" id="KW-1185">Reference proteome</keyword>
<proteinExistence type="predicted"/>
<feature type="compositionally biased region" description="Low complexity" evidence="1">
    <location>
        <begin position="444"/>
        <end position="459"/>
    </location>
</feature>
<dbReference type="AlphaFoldDB" id="A0A8H2ZPN4"/>
<dbReference type="Gene3D" id="3.40.50.10190">
    <property type="entry name" value="BRCT domain"/>
    <property type="match status" value="1"/>
</dbReference>
<comment type="caution">
    <text evidence="4">The sequence shown here is derived from an EMBL/GenBank/DDBJ whole genome shotgun (WGS) entry which is preliminary data.</text>
</comment>
<accession>A0A8H2ZPN4</accession>
<evidence type="ECO:0000259" key="3">
    <source>
        <dbReference type="PROSITE" id="PS51977"/>
    </source>
</evidence>
<feature type="compositionally biased region" description="Polar residues" evidence="1">
    <location>
        <begin position="460"/>
        <end position="478"/>
    </location>
</feature>
<dbReference type="InterPro" id="IPR036420">
    <property type="entry name" value="BRCT_dom_sf"/>
</dbReference>
<evidence type="ECO:0000313" key="4">
    <source>
        <dbReference type="EMBL" id="CAD6442125.1"/>
    </source>
</evidence>
<reference evidence="4" key="1">
    <citation type="submission" date="2020-10" db="EMBL/GenBank/DDBJ databases">
        <authorList>
            <person name="Kusch S."/>
        </authorList>
    </citation>
    <scope>NUCLEOTIDE SEQUENCE</scope>
    <source>
        <strain evidence="4">SwB9</strain>
    </source>
</reference>
<sequence>MPRIRPHTSKTSSKSQKIPHPTPSISKRTKNSYSNGAMKPIFSGCKMSLAGDFIAEHPGPNAEQQWNYEKISKWIRVHGGEYATEVDGYTTHLIVTIKEYKKKSVQVCKAMSMGKRCHIIVIDWLVDCLTSKLNKKKKLAVTGYTLGRVIRRLHHTEDQKIKYRQRFEEGVKACEELCDNRLHHVYTDQTDFEYKVVLTRVLVHGKNKNQKYTVYLFASNAQPSTYMAGAKLTTAYQSPCYLRDECRPKVFSEAFSDFKAIFKCKTGIEWDDRYEPLPKNHSETLFRYQRPTLGRPMGMLPSWRKAPSWKDEDLKFNVRALDPCGEEINENDEDDDEVAEKERANERRNEKMAVQRRLAERRMMESSQHEYDSDSEVDDDETFDELMRDQLPSPPSSPRKHQNQSQPQAQAATGMEKEEIIVISDSETDTGDSGDGYDEIAGLTATSSTSSNISSTHVSQPLSSFSASGNSISDSIIL</sequence>
<dbReference type="SUPFAM" id="SSF52113">
    <property type="entry name" value="BRCT domain"/>
    <property type="match status" value="1"/>
</dbReference>
<gene>
    <name evidence="4" type="ORF">SCLTRI_LOCUS1916</name>
</gene>
<dbReference type="Proteomes" id="UP000624404">
    <property type="component" value="Unassembled WGS sequence"/>
</dbReference>
<organism evidence="4 5">
    <name type="scientific">Sclerotinia trifoliorum</name>
    <dbReference type="NCBI Taxonomy" id="28548"/>
    <lineage>
        <taxon>Eukaryota</taxon>
        <taxon>Fungi</taxon>
        <taxon>Dikarya</taxon>
        <taxon>Ascomycota</taxon>
        <taxon>Pezizomycotina</taxon>
        <taxon>Leotiomycetes</taxon>
        <taxon>Helotiales</taxon>
        <taxon>Sclerotiniaceae</taxon>
        <taxon>Sclerotinia</taxon>
    </lineage>
</organism>
<dbReference type="InterPro" id="IPR008893">
    <property type="entry name" value="WGR_domain"/>
</dbReference>
<feature type="compositionally biased region" description="Acidic residues" evidence="1">
    <location>
        <begin position="325"/>
        <end position="339"/>
    </location>
</feature>
<dbReference type="PROSITE" id="PS51977">
    <property type="entry name" value="WGR"/>
    <property type="match status" value="1"/>
</dbReference>
<name>A0A8H2ZPN4_9HELO</name>
<feature type="domain" description="WGR" evidence="3">
    <location>
        <begin position="182"/>
        <end position="284"/>
    </location>
</feature>
<evidence type="ECO:0000313" key="5">
    <source>
        <dbReference type="Proteomes" id="UP000624404"/>
    </source>
</evidence>
<dbReference type="EMBL" id="CAJHIA010000007">
    <property type="protein sequence ID" value="CAD6442125.1"/>
    <property type="molecule type" value="Genomic_DNA"/>
</dbReference>
<feature type="compositionally biased region" description="Polar residues" evidence="1">
    <location>
        <begin position="23"/>
        <end position="33"/>
    </location>
</feature>
<dbReference type="InterPro" id="IPR001357">
    <property type="entry name" value="BRCT_dom"/>
</dbReference>
<dbReference type="OrthoDB" id="342264at2759"/>
<evidence type="ECO:0000259" key="2">
    <source>
        <dbReference type="PROSITE" id="PS50172"/>
    </source>
</evidence>
<feature type="compositionally biased region" description="Basic and acidic residues" evidence="1">
    <location>
        <begin position="340"/>
        <end position="372"/>
    </location>
</feature>